<dbReference type="Proteomes" id="UP000051311">
    <property type="component" value="Unassembled WGS sequence"/>
</dbReference>
<dbReference type="InterPro" id="IPR050188">
    <property type="entry name" value="RluA_PseudoU_synthase"/>
</dbReference>
<dbReference type="OrthoDB" id="9807829at2"/>
<dbReference type="InterPro" id="IPR006145">
    <property type="entry name" value="PsdUridine_synth_RsuA/RluA"/>
</dbReference>
<evidence type="ECO:0000256" key="4">
    <source>
        <dbReference type="PROSITE-ProRule" id="PRU00182"/>
    </source>
</evidence>
<feature type="domain" description="Pseudouridine synthase RsuA/RluA-like" evidence="5">
    <location>
        <begin position="88"/>
        <end position="239"/>
    </location>
</feature>
<sequence>MTSLFKLIVQEKDPKKLGSFLLKNGFSHQALIKARHHHGMILVNHKRRYLSFHLRTGDEVIFVSGEEKKNQFLKPSNNPVDPVLETKNYIVLNKPAGVLSIPSRYEDNDAIVNRLMGYFSSQNEKDLKPHVITRLDRDTSGLVLVGKNAVAHARFSKIGKEQFIKKYHAIVHGNFAKDELAGLIDEPIGKEGDGVKRAVVASGKKAQTCYRVLSQVKGASLVELRLLTGRTHQIRVHMAYLGHALFGDPLYGIDDDFSRQALNCFYLAFPDPFDNEKKRVIEIKDPQDMSKLWQKLVN</sequence>
<dbReference type="GO" id="GO:0003723">
    <property type="term" value="F:RNA binding"/>
    <property type="evidence" value="ECO:0007669"/>
    <property type="project" value="UniProtKB-KW"/>
</dbReference>
<dbReference type="PROSITE" id="PS01129">
    <property type="entry name" value="PSI_RLU"/>
    <property type="match status" value="1"/>
</dbReference>
<dbReference type="InterPro" id="IPR006224">
    <property type="entry name" value="PsdUridine_synth_RluA-like_CS"/>
</dbReference>
<dbReference type="PANTHER" id="PTHR21600">
    <property type="entry name" value="MITOCHONDRIAL RNA PSEUDOURIDINE SYNTHASE"/>
    <property type="match status" value="1"/>
</dbReference>
<evidence type="ECO:0000256" key="3">
    <source>
        <dbReference type="ARBA" id="ARBA00033164"/>
    </source>
</evidence>
<proteinExistence type="predicted"/>
<accession>A0A0R1NKZ9</accession>
<evidence type="ECO:0000256" key="2">
    <source>
        <dbReference type="ARBA" id="ARBA00031870"/>
    </source>
</evidence>
<keyword evidence="4" id="KW-0694">RNA-binding</keyword>
<dbReference type="AlphaFoldDB" id="A0A0R1NKZ9"/>
<comment type="catalytic activity">
    <reaction evidence="1">
        <text>a uridine in RNA = a pseudouridine in RNA</text>
        <dbReference type="Rhea" id="RHEA:48348"/>
        <dbReference type="Rhea" id="RHEA-COMP:12068"/>
        <dbReference type="Rhea" id="RHEA-COMP:12069"/>
        <dbReference type="ChEBI" id="CHEBI:65314"/>
        <dbReference type="ChEBI" id="CHEBI:65315"/>
    </reaction>
</comment>
<protein>
    <recommendedName>
        <fullName evidence="2">RNA pseudouridylate synthase</fullName>
    </recommendedName>
    <alternativeName>
        <fullName evidence="3">RNA-uridine isomerase</fullName>
    </alternativeName>
</protein>
<organism evidence="6 7">
    <name type="scientific">Lactobacillus gallinarum DSM 10532 = JCM 2011</name>
    <dbReference type="NCBI Taxonomy" id="1423748"/>
    <lineage>
        <taxon>Bacteria</taxon>
        <taxon>Bacillati</taxon>
        <taxon>Bacillota</taxon>
        <taxon>Bacilli</taxon>
        <taxon>Lactobacillales</taxon>
        <taxon>Lactobacillaceae</taxon>
        <taxon>Lactobacillus</taxon>
    </lineage>
</organism>
<dbReference type="PANTHER" id="PTHR21600:SF35">
    <property type="entry name" value="PSEUDOURIDINE SYNTHASE"/>
    <property type="match status" value="1"/>
</dbReference>
<dbReference type="SUPFAM" id="SSF55120">
    <property type="entry name" value="Pseudouridine synthase"/>
    <property type="match status" value="1"/>
</dbReference>
<dbReference type="Pfam" id="PF00849">
    <property type="entry name" value="PseudoU_synth_2"/>
    <property type="match status" value="1"/>
</dbReference>
<dbReference type="eggNOG" id="COG0564">
    <property type="taxonomic scope" value="Bacteria"/>
</dbReference>
<dbReference type="GO" id="GO:0009982">
    <property type="term" value="F:pseudouridine synthase activity"/>
    <property type="evidence" value="ECO:0007669"/>
    <property type="project" value="InterPro"/>
</dbReference>
<gene>
    <name evidence="6" type="ORF">FC37_GL001625</name>
</gene>
<reference evidence="6 7" key="1">
    <citation type="journal article" date="2015" name="Genome Announc.">
        <title>Expanding the biotechnology potential of lactobacilli through comparative genomics of 213 strains and associated genera.</title>
        <authorList>
            <person name="Sun Z."/>
            <person name="Harris H.M."/>
            <person name="McCann A."/>
            <person name="Guo C."/>
            <person name="Argimon S."/>
            <person name="Zhang W."/>
            <person name="Yang X."/>
            <person name="Jeffery I.B."/>
            <person name="Cooney J.C."/>
            <person name="Kagawa T.F."/>
            <person name="Liu W."/>
            <person name="Song Y."/>
            <person name="Salvetti E."/>
            <person name="Wrobel A."/>
            <person name="Rasinkangas P."/>
            <person name="Parkhill J."/>
            <person name="Rea M.C."/>
            <person name="O'Sullivan O."/>
            <person name="Ritari J."/>
            <person name="Douillard F.P."/>
            <person name="Paul Ross R."/>
            <person name="Yang R."/>
            <person name="Briner A.E."/>
            <person name="Felis G.E."/>
            <person name="de Vos W.M."/>
            <person name="Barrangou R."/>
            <person name="Klaenhammer T.R."/>
            <person name="Caufield P.W."/>
            <person name="Cui Y."/>
            <person name="Zhang H."/>
            <person name="O'Toole P.W."/>
        </authorList>
    </citation>
    <scope>NUCLEOTIDE SEQUENCE [LARGE SCALE GENOMIC DNA]</scope>
    <source>
        <strain evidence="6 7">DSM 10532</strain>
    </source>
</reference>
<dbReference type="InterPro" id="IPR020103">
    <property type="entry name" value="PsdUridine_synth_cat_dom_sf"/>
</dbReference>
<dbReference type="STRING" id="1423748.FC37_GL001625"/>
<comment type="caution">
    <text evidence="6">The sequence shown here is derived from an EMBL/GenBank/DDBJ whole genome shotgun (WGS) entry which is preliminary data.</text>
</comment>
<evidence type="ECO:0000259" key="5">
    <source>
        <dbReference type="Pfam" id="PF00849"/>
    </source>
</evidence>
<name>A0A0R1NKZ9_9LACO</name>
<dbReference type="PATRIC" id="fig|1423748.3.peg.1689"/>
<dbReference type="RefSeq" id="WP_025005486.1">
    <property type="nucleotide sequence ID" value="NZ_AZEL01000050.1"/>
</dbReference>
<evidence type="ECO:0000256" key="1">
    <source>
        <dbReference type="ARBA" id="ARBA00000073"/>
    </source>
</evidence>
<dbReference type="CDD" id="cd02869">
    <property type="entry name" value="PseudoU_synth_RluA_like"/>
    <property type="match status" value="1"/>
</dbReference>
<dbReference type="GO" id="GO:0000455">
    <property type="term" value="P:enzyme-directed rRNA pseudouridine synthesis"/>
    <property type="evidence" value="ECO:0007669"/>
    <property type="project" value="TreeGrafter"/>
</dbReference>
<evidence type="ECO:0000313" key="6">
    <source>
        <dbReference type="EMBL" id="KRL21143.1"/>
    </source>
</evidence>
<dbReference type="PROSITE" id="PS50889">
    <property type="entry name" value="S4"/>
    <property type="match status" value="1"/>
</dbReference>
<evidence type="ECO:0000313" key="7">
    <source>
        <dbReference type="Proteomes" id="UP000051311"/>
    </source>
</evidence>
<dbReference type="EMBL" id="AZEL01000050">
    <property type="protein sequence ID" value="KRL21143.1"/>
    <property type="molecule type" value="Genomic_DNA"/>
</dbReference>
<dbReference type="Gene3D" id="3.30.2350.10">
    <property type="entry name" value="Pseudouridine synthase"/>
    <property type="match status" value="1"/>
</dbReference>
<dbReference type="GO" id="GO:0140098">
    <property type="term" value="F:catalytic activity, acting on RNA"/>
    <property type="evidence" value="ECO:0007669"/>
    <property type="project" value="UniProtKB-ARBA"/>
</dbReference>